<keyword evidence="2" id="KW-1185">Reference proteome</keyword>
<evidence type="ECO:0000313" key="2">
    <source>
        <dbReference type="Proteomes" id="UP000821845"/>
    </source>
</evidence>
<organism evidence="1 2">
    <name type="scientific">Hyalomma asiaticum</name>
    <name type="common">Tick</name>
    <dbReference type="NCBI Taxonomy" id="266040"/>
    <lineage>
        <taxon>Eukaryota</taxon>
        <taxon>Metazoa</taxon>
        <taxon>Ecdysozoa</taxon>
        <taxon>Arthropoda</taxon>
        <taxon>Chelicerata</taxon>
        <taxon>Arachnida</taxon>
        <taxon>Acari</taxon>
        <taxon>Parasitiformes</taxon>
        <taxon>Ixodida</taxon>
        <taxon>Ixodoidea</taxon>
        <taxon>Ixodidae</taxon>
        <taxon>Hyalomminae</taxon>
        <taxon>Hyalomma</taxon>
    </lineage>
</organism>
<reference evidence="1" key="1">
    <citation type="submission" date="2020-05" db="EMBL/GenBank/DDBJ databases">
        <title>Large-scale comparative analyses of tick genomes elucidate their genetic diversity and vector capacities.</title>
        <authorList>
            <person name="Jia N."/>
            <person name="Wang J."/>
            <person name="Shi W."/>
            <person name="Du L."/>
            <person name="Sun Y."/>
            <person name="Zhan W."/>
            <person name="Jiang J."/>
            <person name="Wang Q."/>
            <person name="Zhang B."/>
            <person name="Ji P."/>
            <person name="Sakyi L.B."/>
            <person name="Cui X."/>
            <person name="Yuan T."/>
            <person name="Jiang B."/>
            <person name="Yang W."/>
            <person name="Lam T.T.-Y."/>
            <person name="Chang Q."/>
            <person name="Ding S."/>
            <person name="Wang X."/>
            <person name="Zhu J."/>
            <person name="Ruan X."/>
            <person name="Zhao L."/>
            <person name="Wei J."/>
            <person name="Que T."/>
            <person name="Du C."/>
            <person name="Cheng J."/>
            <person name="Dai P."/>
            <person name="Han X."/>
            <person name="Huang E."/>
            <person name="Gao Y."/>
            <person name="Liu J."/>
            <person name="Shao H."/>
            <person name="Ye R."/>
            <person name="Li L."/>
            <person name="Wei W."/>
            <person name="Wang X."/>
            <person name="Wang C."/>
            <person name="Yang T."/>
            <person name="Huo Q."/>
            <person name="Li W."/>
            <person name="Guo W."/>
            <person name="Chen H."/>
            <person name="Zhou L."/>
            <person name="Ni X."/>
            <person name="Tian J."/>
            <person name="Zhou Y."/>
            <person name="Sheng Y."/>
            <person name="Liu T."/>
            <person name="Pan Y."/>
            <person name="Xia L."/>
            <person name="Li J."/>
            <person name="Zhao F."/>
            <person name="Cao W."/>
        </authorList>
    </citation>
    <scope>NUCLEOTIDE SEQUENCE</scope>
    <source>
        <strain evidence="1">Hyas-2018</strain>
    </source>
</reference>
<dbReference type="Proteomes" id="UP000821845">
    <property type="component" value="Chromosome 1"/>
</dbReference>
<evidence type="ECO:0000313" key="1">
    <source>
        <dbReference type="EMBL" id="KAH6948947.1"/>
    </source>
</evidence>
<dbReference type="EMBL" id="CM023481">
    <property type="protein sequence ID" value="KAH6948947.1"/>
    <property type="molecule type" value="Genomic_DNA"/>
</dbReference>
<proteinExistence type="predicted"/>
<accession>A0ACB7TMZ4</accession>
<protein>
    <submittedName>
        <fullName evidence="1">Uncharacterized protein</fullName>
    </submittedName>
</protein>
<sequence length="249" mass="26536">MRVSVGPERLLGACLIAKPPRPAWAGVPLIALPPSPPLDEQIVSLSQLALHAQGSPLVLAPRGRKPLAAAEEPTPPSTPDSALATDEAQAPLPRVLKPRKRRKRERAASAPGGPGPPSALCACALCCRAAAYPTPPVSPLRDWDDFRSAASRADLGMRGLDVCQCAVDPETRLQRTNRIRGPAPIRTRSRARPALNQITRRSADLDDVCPVQIAERISLQSGATRPSTVSFTRGATRWGRSPAYPCLSP</sequence>
<comment type="caution">
    <text evidence="1">The sequence shown here is derived from an EMBL/GenBank/DDBJ whole genome shotgun (WGS) entry which is preliminary data.</text>
</comment>
<gene>
    <name evidence="1" type="ORF">HPB50_027203</name>
</gene>
<name>A0ACB7TMZ4_HYAAI</name>